<dbReference type="AlphaFoldDB" id="A0A2T2X1V3"/>
<sequence length="296" mass="33614">MIFRCPIYNLRCAPVSFSFVDWVDSLCWNLLNDMPGDEKWLLRQTIYTAASRRQVIPTLPFKSGQLIADFGTGYGVMALEMAQALGVQVIGVDIDDKVLNYARTLSQAIYGTQAPVEFIQADVYHLPFADQSLDGITARFLFQHLNEPQRVAHEAFRVLKPSALIVIEDVDDGLILEYPSLPSSWQHVMNAFRTLQARHGGDREVGRKLPFYLHQAGLIIDAVQIHPLAQFSAQDPHDLSYQFERERIEQVLPELFKEHLLSPEQWQSALKDLMAVEGKWMLQSASTLRIIAHRPG</sequence>
<evidence type="ECO:0000259" key="1">
    <source>
        <dbReference type="Pfam" id="PF08241"/>
    </source>
</evidence>
<dbReference type="Pfam" id="PF08241">
    <property type="entry name" value="Methyltransf_11"/>
    <property type="match status" value="1"/>
</dbReference>
<dbReference type="CDD" id="cd02440">
    <property type="entry name" value="AdoMet_MTases"/>
    <property type="match status" value="1"/>
</dbReference>
<dbReference type="InterPro" id="IPR013216">
    <property type="entry name" value="Methyltransf_11"/>
</dbReference>
<reference evidence="2 3" key="1">
    <citation type="journal article" date="2014" name="BMC Genomics">
        <title>Comparison of environmental and isolate Sulfobacillus genomes reveals diverse carbon, sulfur, nitrogen, and hydrogen metabolisms.</title>
        <authorList>
            <person name="Justice N.B."/>
            <person name="Norman A."/>
            <person name="Brown C.T."/>
            <person name="Singh A."/>
            <person name="Thomas B.C."/>
            <person name="Banfield J.F."/>
        </authorList>
    </citation>
    <scope>NUCLEOTIDE SEQUENCE [LARGE SCALE GENOMIC DNA]</scope>
    <source>
        <strain evidence="2">AMDSBA5</strain>
    </source>
</reference>
<gene>
    <name evidence="2" type="ORF">C7B47_04705</name>
</gene>
<protein>
    <recommendedName>
        <fullName evidence="1">Methyltransferase type 11 domain-containing protein</fullName>
    </recommendedName>
</protein>
<dbReference type="Proteomes" id="UP000242705">
    <property type="component" value="Unassembled WGS sequence"/>
</dbReference>
<dbReference type="SUPFAM" id="SSF53335">
    <property type="entry name" value="S-adenosyl-L-methionine-dependent methyltransferases"/>
    <property type="match status" value="1"/>
</dbReference>
<dbReference type="PANTHER" id="PTHR43591">
    <property type="entry name" value="METHYLTRANSFERASE"/>
    <property type="match status" value="1"/>
</dbReference>
<name>A0A2T2X1V3_SULTH</name>
<proteinExistence type="predicted"/>
<accession>A0A2T2X1V3</accession>
<dbReference type="Gene3D" id="3.40.50.150">
    <property type="entry name" value="Vaccinia Virus protein VP39"/>
    <property type="match status" value="1"/>
</dbReference>
<dbReference type="InterPro" id="IPR029063">
    <property type="entry name" value="SAM-dependent_MTases_sf"/>
</dbReference>
<dbReference type="EMBL" id="PXYX01000006">
    <property type="protein sequence ID" value="PSR28471.1"/>
    <property type="molecule type" value="Genomic_DNA"/>
</dbReference>
<feature type="domain" description="Methyltransferase type 11" evidence="1">
    <location>
        <begin position="69"/>
        <end position="167"/>
    </location>
</feature>
<dbReference type="GO" id="GO:0008757">
    <property type="term" value="F:S-adenosylmethionine-dependent methyltransferase activity"/>
    <property type="evidence" value="ECO:0007669"/>
    <property type="project" value="InterPro"/>
</dbReference>
<comment type="caution">
    <text evidence="2">The sequence shown here is derived from an EMBL/GenBank/DDBJ whole genome shotgun (WGS) entry which is preliminary data.</text>
</comment>
<evidence type="ECO:0000313" key="3">
    <source>
        <dbReference type="Proteomes" id="UP000242705"/>
    </source>
</evidence>
<evidence type="ECO:0000313" key="2">
    <source>
        <dbReference type="EMBL" id="PSR28471.1"/>
    </source>
</evidence>
<organism evidence="2 3">
    <name type="scientific">Sulfobacillus thermosulfidooxidans</name>
    <dbReference type="NCBI Taxonomy" id="28034"/>
    <lineage>
        <taxon>Bacteria</taxon>
        <taxon>Bacillati</taxon>
        <taxon>Bacillota</taxon>
        <taxon>Clostridia</taxon>
        <taxon>Eubacteriales</taxon>
        <taxon>Clostridiales Family XVII. Incertae Sedis</taxon>
        <taxon>Sulfobacillus</taxon>
    </lineage>
</organism>